<comment type="caution">
    <text evidence="2">The sequence shown here is derived from an EMBL/GenBank/DDBJ whole genome shotgun (WGS) entry which is preliminary data.</text>
</comment>
<evidence type="ECO:0000313" key="3">
    <source>
        <dbReference type="Proteomes" id="UP000177528"/>
    </source>
</evidence>
<name>A0A1G1X2U2_9BACT</name>
<proteinExistence type="predicted"/>
<feature type="domain" description="Transposase IS200-like" evidence="1">
    <location>
        <begin position="9"/>
        <end position="147"/>
    </location>
</feature>
<dbReference type="Gene3D" id="3.30.70.1290">
    <property type="entry name" value="Transposase IS200-like"/>
    <property type="match status" value="1"/>
</dbReference>
<dbReference type="Proteomes" id="UP000177528">
    <property type="component" value="Unassembled WGS sequence"/>
</dbReference>
<evidence type="ECO:0000313" key="2">
    <source>
        <dbReference type="EMBL" id="OGY34111.1"/>
    </source>
</evidence>
<dbReference type="PANTHER" id="PTHR34322">
    <property type="entry name" value="TRANSPOSASE, Y1_TNP DOMAIN-CONTAINING"/>
    <property type="match status" value="1"/>
</dbReference>
<accession>A0A1G1X2U2</accession>
<dbReference type="GO" id="GO:0003677">
    <property type="term" value="F:DNA binding"/>
    <property type="evidence" value="ECO:0007669"/>
    <property type="project" value="InterPro"/>
</dbReference>
<dbReference type="AlphaFoldDB" id="A0A1G1X2U2"/>
<dbReference type="SMART" id="SM01321">
    <property type="entry name" value="Y1_Tnp"/>
    <property type="match status" value="1"/>
</dbReference>
<dbReference type="GO" id="GO:0004803">
    <property type="term" value="F:transposase activity"/>
    <property type="evidence" value="ECO:0007669"/>
    <property type="project" value="InterPro"/>
</dbReference>
<dbReference type="SUPFAM" id="SSF143422">
    <property type="entry name" value="Transposase IS200-like"/>
    <property type="match status" value="1"/>
</dbReference>
<evidence type="ECO:0000259" key="1">
    <source>
        <dbReference type="SMART" id="SM01321"/>
    </source>
</evidence>
<protein>
    <recommendedName>
        <fullName evidence="1">Transposase IS200-like domain-containing protein</fullName>
    </recommendedName>
</protein>
<reference evidence="2 3" key="1">
    <citation type="journal article" date="2016" name="Nat. Commun.">
        <title>Thousands of microbial genomes shed light on interconnected biogeochemical processes in an aquifer system.</title>
        <authorList>
            <person name="Anantharaman K."/>
            <person name="Brown C.T."/>
            <person name="Hug L.A."/>
            <person name="Sharon I."/>
            <person name="Castelle C.J."/>
            <person name="Probst A.J."/>
            <person name="Thomas B.C."/>
            <person name="Singh A."/>
            <person name="Wilkins M.J."/>
            <person name="Karaoz U."/>
            <person name="Brodie E.L."/>
            <person name="Williams K.H."/>
            <person name="Hubbard S.S."/>
            <person name="Banfield J.F."/>
        </authorList>
    </citation>
    <scope>NUCLEOTIDE SEQUENCE [LARGE SCALE GENOMIC DNA]</scope>
</reference>
<dbReference type="GO" id="GO:0006313">
    <property type="term" value="P:DNA transposition"/>
    <property type="evidence" value="ECO:0007669"/>
    <property type="project" value="InterPro"/>
</dbReference>
<dbReference type="EMBL" id="MHHR01000022">
    <property type="protein sequence ID" value="OGY34111.1"/>
    <property type="molecule type" value="Genomic_DNA"/>
</dbReference>
<gene>
    <name evidence="2" type="ORF">A3D99_01800</name>
</gene>
<sequence length="221" mass="25975">MGYRYVDFAPGEIYHIFTRGVEKRKIFLYDADRIRFLSLLIHCLPQGQIQSFSVAQKLKQKSEITSSGEGLVDILSYCLMNNHFHLLLKENIDHGISIYMQRLLTSYAMYFNKRSERSGSLFVHPFKAVLVDADEQFLHVTRYIHLNPFAAHLIKDPFEYRWSSLNECVSRSTNKPTCHPELLGEMIQKKEYREFVLDQADYEQSLDDNYHLLIDIDEDKP</sequence>
<dbReference type="InterPro" id="IPR036515">
    <property type="entry name" value="Transposase_17_sf"/>
</dbReference>
<dbReference type="InterPro" id="IPR002686">
    <property type="entry name" value="Transposase_17"/>
</dbReference>
<organism evidence="2 3">
    <name type="scientific">Candidatus Andersenbacteria bacterium RIFCSPHIGHO2_12_FULL_45_11</name>
    <dbReference type="NCBI Taxonomy" id="1797281"/>
    <lineage>
        <taxon>Bacteria</taxon>
        <taxon>Candidatus Anderseniibacteriota</taxon>
    </lineage>
</organism>
<dbReference type="Pfam" id="PF01797">
    <property type="entry name" value="Y1_Tnp"/>
    <property type="match status" value="1"/>
</dbReference>
<dbReference type="PANTHER" id="PTHR34322:SF2">
    <property type="entry name" value="TRANSPOSASE IS200-LIKE DOMAIN-CONTAINING PROTEIN"/>
    <property type="match status" value="1"/>
</dbReference>